<dbReference type="Proteomes" id="UP000596827">
    <property type="component" value="Unassembled WGS sequence"/>
</dbReference>
<accession>A0A923MCT7</accession>
<evidence type="ECO:0000313" key="1">
    <source>
        <dbReference type="EMBL" id="MBC5768330.1"/>
    </source>
</evidence>
<reference evidence="1" key="1">
    <citation type="submission" date="2020-08" db="EMBL/GenBank/DDBJ databases">
        <title>Ramlibacter sp. GTP1 16S ribosomal RNA gene genome sequencing and assembly.</title>
        <authorList>
            <person name="Kang M."/>
        </authorList>
    </citation>
    <scope>NUCLEOTIDE SEQUENCE</scope>
    <source>
        <strain evidence="1">GTP1</strain>
    </source>
</reference>
<dbReference type="EMBL" id="JACORU010000016">
    <property type="protein sequence ID" value="MBC5768330.1"/>
    <property type="molecule type" value="Genomic_DNA"/>
</dbReference>
<sequence>MHTVISAFNERASAQAAMDRLEQSGFPRRDMHLEHRDAHGDGTGDAGHVNWEGMEREVAVGRNTLRNFGAFFASVLGVDNPSGHVDTYAQHVERGSYVLVVDTFEVLDAQRCNALMREMGGVDSHMADRTGEGHRSIRDIVADRQVTMTGMTGDAREQERERAMAANRIETRDKPNR</sequence>
<dbReference type="RefSeq" id="WP_187084976.1">
    <property type="nucleotide sequence ID" value="NZ_JACORU010000016.1"/>
</dbReference>
<keyword evidence="2" id="KW-1185">Reference proteome</keyword>
<organism evidence="1 2">
    <name type="scientific">Ramlibacter albus</name>
    <dbReference type="NCBI Taxonomy" id="2079448"/>
    <lineage>
        <taxon>Bacteria</taxon>
        <taxon>Pseudomonadati</taxon>
        <taxon>Pseudomonadota</taxon>
        <taxon>Betaproteobacteria</taxon>
        <taxon>Burkholderiales</taxon>
        <taxon>Comamonadaceae</taxon>
        <taxon>Ramlibacter</taxon>
    </lineage>
</organism>
<proteinExistence type="predicted"/>
<name>A0A923MCT7_9BURK</name>
<dbReference type="AlphaFoldDB" id="A0A923MCT7"/>
<protein>
    <submittedName>
        <fullName evidence="1">Uncharacterized protein</fullName>
    </submittedName>
</protein>
<gene>
    <name evidence="1" type="ORF">H8R02_27970</name>
</gene>
<comment type="caution">
    <text evidence="1">The sequence shown here is derived from an EMBL/GenBank/DDBJ whole genome shotgun (WGS) entry which is preliminary data.</text>
</comment>
<evidence type="ECO:0000313" key="2">
    <source>
        <dbReference type="Proteomes" id="UP000596827"/>
    </source>
</evidence>